<keyword evidence="2" id="KW-1133">Transmembrane helix</keyword>
<dbReference type="EMBL" id="CAJGYO010000745">
    <property type="protein sequence ID" value="CAD6343336.1"/>
    <property type="molecule type" value="Genomic_DNA"/>
</dbReference>
<proteinExistence type="predicted"/>
<accession>A0A811SME4</accession>
<comment type="caution">
    <text evidence="3">The sequence shown here is derived from an EMBL/GenBank/DDBJ whole genome shotgun (WGS) entry which is preliminary data.</text>
</comment>
<name>A0A811SME4_9POAL</name>
<sequence length="356" mass="36638">MPSAYGGIEAGRLVVRAKPLPSGAGYYQPFAVVRFEDLPEELRRQIAGASGHGAGAATRPPSAAPVAAPLRGEGEGDARRYHAAHPVDVVPEEGLRRQLPGLVSSGTNDEPTVKFAGDGNSDAVKDYSESELLILRLMEEDGTVVVHLDASRLQVLGDKEGSLFQKEKGFSHAWMGHSGDEVRAAHGYMGAFYDNSLLTRENAAPVVALLLGNDHIAGPRALDSCSDGLASPREDAVPFVTEQSVYYYDVLLPPENVVPAAEELRAPRSPTYAVQVSVDAAAGGKAGDPTAVGVKAAGADDGHEHGGSLSAVLGIVVASSAATALAASTVGPAAAFGLFAALVGGLSLAMASVRGR</sequence>
<dbReference type="OrthoDB" id="720700at2759"/>
<keyword evidence="2" id="KW-0812">Transmembrane</keyword>
<dbReference type="AlphaFoldDB" id="A0A811SME4"/>
<keyword evidence="4" id="KW-1185">Reference proteome</keyword>
<evidence type="ECO:0000313" key="3">
    <source>
        <dbReference type="EMBL" id="CAD6343336.1"/>
    </source>
</evidence>
<evidence type="ECO:0000256" key="2">
    <source>
        <dbReference type="SAM" id="Phobius"/>
    </source>
</evidence>
<gene>
    <name evidence="3" type="ORF">NCGR_LOCUS67434</name>
</gene>
<organism evidence="3 4">
    <name type="scientific">Miscanthus lutarioriparius</name>
    <dbReference type="NCBI Taxonomy" id="422564"/>
    <lineage>
        <taxon>Eukaryota</taxon>
        <taxon>Viridiplantae</taxon>
        <taxon>Streptophyta</taxon>
        <taxon>Embryophyta</taxon>
        <taxon>Tracheophyta</taxon>
        <taxon>Spermatophyta</taxon>
        <taxon>Magnoliopsida</taxon>
        <taxon>Liliopsida</taxon>
        <taxon>Poales</taxon>
        <taxon>Poaceae</taxon>
        <taxon>PACMAD clade</taxon>
        <taxon>Panicoideae</taxon>
        <taxon>Andropogonodae</taxon>
        <taxon>Andropogoneae</taxon>
        <taxon>Saccharinae</taxon>
        <taxon>Miscanthus</taxon>
    </lineage>
</organism>
<protein>
    <submittedName>
        <fullName evidence="3">Uncharacterized protein</fullName>
    </submittedName>
</protein>
<feature type="transmembrane region" description="Helical" evidence="2">
    <location>
        <begin position="333"/>
        <end position="353"/>
    </location>
</feature>
<evidence type="ECO:0000256" key="1">
    <source>
        <dbReference type="SAM" id="MobiDB-lite"/>
    </source>
</evidence>
<feature type="region of interest" description="Disordered" evidence="1">
    <location>
        <begin position="101"/>
        <end position="120"/>
    </location>
</feature>
<evidence type="ECO:0000313" key="4">
    <source>
        <dbReference type="Proteomes" id="UP000604825"/>
    </source>
</evidence>
<dbReference type="Proteomes" id="UP000604825">
    <property type="component" value="Unassembled WGS sequence"/>
</dbReference>
<keyword evidence="2" id="KW-0472">Membrane</keyword>
<reference evidence="3" key="1">
    <citation type="submission" date="2020-10" db="EMBL/GenBank/DDBJ databases">
        <authorList>
            <person name="Han B."/>
            <person name="Lu T."/>
            <person name="Zhao Q."/>
            <person name="Huang X."/>
            <person name="Zhao Y."/>
        </authorList>
    </citation>
    <scope>NUCLEOTIDE SEQUENCE</scope>
</reference>